<dbReference type="GO" id="GO:0005737">
    <property type="term" value="C:cytoplasm"/>
    <property type="evidence" value="ECO:0007669"/>
    <property type="project" value="TreeGrafter"/>
</dbReference>
<protein>
    <submittedName>
        <fullName evidence="2">Uncharacterized protein</fullName>
    </submittedName>
</protein>
<dbReference type="Pfam" id="PF00435">
    <property type="entry name" value="Spectrin"/>
    <property type="match status" value="1"/>
</dbReference>
<keyword evidence="1" id="KW-0344">Guanine-nucleotide releasing factor</keyword>
<dbReference type="GO" id="GO:0005085">
    <property type="term" value="F:guanyl-nucleotide exchange factor activity"/>
    <property type="evidence" value="ECO:0007669"/>
    <property type="project" value="UniProtKB-KW"/>
</dbReference>
<dbReference type="EMBL" id="JAODUP010000478">
    <property type="protein sequence ID" value="KAK2148865.1"/>
    <property type="molecule type" value="Genomic_DNA"/>
</dbReference>
<name>A0AAD9JAT5_9ANNE</name>
<dbReference type="Gene3D" id="1.20.58.60">
    <property type="match status" value="2"/>
</dbReference>
<organism evidence="2 3">
    <name type="scientific">Paralvinella palmiformis</name>
    <dbReference type="NCBI Taxonomy" id="53620"/>
    <lineage>
        <taxon>Eukaryota</taxon>
        <taxon>Metazoa</taxon>
        <taxon>Spiralia</taxon>
        <taxon>Lophotrochozoa</taxon>
        <taxon>Annelida</taxon>
        <taxon>Polychaeta</taxon>
        <taxon>Sedentaria</taxon>
        <taxon>Canalipalpata</taxon>
        <taxon>Terebellida</taxon>
        <taxon>Terebelliformia</taxon>
        <taxon>Alvinellidae</taxon>
        <taxon>Paralvinella</taxon>
    </lineage>
</organism>
<dbReference type="InterPro" id="IPR018159">
    <property type="entry name" value="Spectrin/alpha-actinin"/>
</dbReference>
<evidence type="ECO:0000313" key="3">
    <source>
        <dbReference type="Proteomes" id="UP001208570"/>
    </source>
</evidence>
<dbReference type="CDD" id="cd00176">
    <property type="entry name" value="SPEC"/>
    <property type="match status" value="1"/>
</dbReference>
<sequence length="321" mass="36887">MASQISHLLESVHASRQHLTQLWHVQKSKLEQCLQLCMFEQDVEKMSDWISHNRQLFLKDYTRVGQTHEAVIQLKGEHAKFAENCMKVYTNITEILNLAQRLCDAGHYAAPSIRVQASKLDRDWRTLVNALEDRSTVLTLSVIFHEKAEQYLREVPVWEKTCEELHVPDDIPSLEDKIQQHQTLLETINQSYTETPVSSGSSNSITAKADYTEGASHVLDVVHDVFAHHRHVEQLWHKGKVKLHQRLGLRLFQQDVKQVIEWVDNHGDVFLEKNRSIGKSLQKATALRNNHEHFESVLVQVAAPELVAGRRESGLVSRSHN</sequence>
<proteinExistence type="predicted"/>
<dbReference type="GO" id="GO:0007411">
    <property type="term" value="P:axon guidance"/>
    <property type="evidence" value="ECO:0007669"/>
    <property type="project" value="TreeGrafter"/>
</dbReference>
<keyword evidence="3" id="KW-1185">Reference proteome</keyword>
<dbReference type="GO" id="GO:0019898">
    <property type="term" value="C:extrinsic component of membrane"/>
    <property type="evidence" value="ECO:0007669"/>
    <property type="project" value="TreeGrafter"/>
</dbReference>
<comment type="caution">
    <text evidence="2">The sequence shown here is derived from an EMBL/GenBank/DDBJ whole genome shotgun (WGS) entry which is preliminary data.</text>
</comment>
<reference evidence="2" key="1">
    <citation type="journal article" date="2023" name="Mol. Biol. Evol.">
        <title>Third-Generation Sequencing Reveals the Adaptive Role of the Epigenome in Three Deep-Sea Polychaetes.</title>
        <authorList>
            <person name="Perez M."/>
            <person name="Aroh O."/>
            <person name="Sun Y."/>
            <person name="Lan Y."/>
            <person name="Juniper S.K."/>
            <person name="Young C.R."/>
            <person name="Angers B."/>
            <person name="Qian P.Y."/>
        </authorList>
    </citation>
    <scope>NUCLEOTIDE SEQUENCE</scope>
    <source>
        <strain evidence="2">P08H-3</strain>
    </source>
</reference>
<accession>A0AAD9JAT5</accession>
<dbReference type="AlphaFoldDB" id="A0AAD9JAT5"/>
<evidence type="ECO:0000313" key="2">
    <source>
        <dbReference type="EMBL" id="KAK2148865.1"/>
    </source>
</evidence>
<dbReference type="PANTHER" id="PTHR22826">
    <property type="entry name" value="RHO GUANINE EXCHANGE FACTOR-RELATED"/>
    <property type="match status" value="1"/>
</dbReference>
<dbReference type="InterPro" id="IPR051336">
    <property type="entry name" value="RhoGEF_Guanine_NuclExch_SF"/>
</dbReference>
<dbReference type="InterPro" id="IPR002017">
    <property type="entry name" value="Spectrin_repeat"/>
</dbReference>
<dbReference type="SUPFAM" id="SSF46966">
    <property type="entry name" value="Spectrin repeat"/>
    <property type="match status" value="2"/>
</dbReference>
<gene>
    <name evidence="2" type="ORF">LSH36_478g00007</name>
</gene>
<evidence type="ECO:0000256" key="1">
    <source>
        <dbReference type="ARBA" id="ARBA00022658"/>
    </source>
</evidence>
<dbReference type="Proteomes" id="UP001208570">
    <property type="component" value="Unassembled WGS sequence"/>
</dbReference>
<dbReference type="SMART" id="SM00150">
    <property type="entry name" value="SPEC"/>
    <property type="match status" value="1"/>
</dbReference>
<dbReference type="PANTHER" id="PTHR22826:SF106">
    <property type="entry name" value="TRIO, ISOFORM A"/>
    <property type="match status" value="1"/>
</dbReference>